<evidence type="ECO:0000259" key="8">
    <source>
        <dbReference type="PROSITE" id="PS50850"/>
    </source>
</evidence>
<feature type="transmembrane region" description="Helical" evidence="7">
    <location>
        <begin position="273"/>
        <end position="291"/>
    </location>
</feature>
<dbReference type="PANTHER" id="PTHR43124:SF3">
    <property type="entry name" value="CHLORAMPHENICOL EFFLUX PUMP RV0191"/>
    <property type="match status" value="1"/>
</dbReference>
<evidence type="ECO:0000256" key="7">
    <source>
        <dbReference type="SAM" id="Phobius"/>
    </source>
</evidence>
<dbReference type="Proteomes" id="UP000481087">
    <property type="component" value="Unassembled WGS sequence"/>
</dbReference>
<feature type="transmembrane region" description="Helical" evidence="7">
    <location>
        <begin position="100"/>
        <end position="120"/>
    </location>
</feature>
<dbReference type="PROSITE" id="PS50850">
    <property type="entry name" value="MFS"/>
    <property type="match status" value="1"/>
</dbReference>
<dbReference type="Gene3D" id="1.20.1250.20">
    <property type="entry name" value="MFS general substrate transporter like domains"/>
    <property type="match status" value="1"/>
</dbReference>
<dbReference type="EMBL" id="WTUZ01000017">
    <property type="protein sequence ID" value="MZQ83284.1"/>
    <property type="molecule type" value="Genomic_DNA"/>
</dbReference>
<dbReference type="Pfam" id="PF07690">
    <property type="entry name" value="MFS_1"/>
    <property type="match status" value="1"/>
</dbReference>
<evidence type="ECO:0000256" key="4">
    <source>
        <dbReference type="ARBA" id="ARBA00022692"/>
    </source>
</evidence>
<dbReference type="SUPFAM" id="SSF103473">
    <property type="entry name" value="MFS general substrate transporter"/>
    <property type="match status" value="1"/>
</dbReference>
<dbReference type="CDD" id="cd17324">
    <property type="entry name" value="MFS_NepI_like"/>
    <property type="match status" value="1"/>
</dbReference>
<keyword evidence="2" id="KW-0813">Transport</keyword>
<feature type="transmembrane region" description="Helical" evidence="7">
    <location>
        <begin position="132"/>
        <end position="159"/>
    </location>
</feature>
<evidence type="ECO:0000313" key="10">
    <source>
        <dbReference type="Proteomes" id="UP000481087"/>
    </source>
</evidence>
<evidence type="ECO:0000313" key="9">
    <source>
        <dbReference type="EMBL" id="MZQ83284.1"/>
    </source>
</evidence>
<evidence type="ECO:0000256" key="5">
    <source>
        <dbReference type="ARBA" id="ARBA00022989"/>
    </source>
</evidence>
<feature type="transmembrane region" description="Helical" evidence="7">
    <location>
        <begin position="360"/>
        <end position="381"/>
    </location>
</feature>
<dbReference type="GO" id="GO:0022857">
    <property type="term" value="F:transmembrane transporter activity"/>
    <property type="evidence" value="ECO:0007669"/>
    <property type="project" value="InterPro"/>
</dbReference>
<reference evidence="9 10" key="1">
    <citation type="submission" date="2019-12" db="EMBL/GenBank/DDBJ databases">
        <title>Paenibacillus sp. nov. sp. isolated from soil.</title>
        <authorList>
            <person name="Kim J."/>
            <person name="Jeong S.E."/>
            <person name="Jung H.S."/>
            <person name="Jeon C.O."/>
        </authorList>
    </citation>
    <scope>NUCLEOTIDE SEQUENCE [LARGE SCALE GENOMIC DNA]</scope>
    <source>
        <strain evidence="9 10">5J-6</strain>
    </source>
</reference>
<dbReference type="InterPro" id="IPR020846">
    <property type="entry name" value="MFS_dom"/>
</dbReference>
<feature type="transmembrane region" description="Helical" evidence="7">
    <location>
        <begin position="297"/>
        <end position="321"/>
    </location>
</feature>
<keyword evidence="4 7" id="KW-0812">Transmembrane</keyword>
<evidence type="ECO:0000256" key="6">
    <source>
        <dbReference type="ARBA" id="ARBA00023136"/>
    </source>
</evidence>
<accession>A0A6L8UZC1</accession>
<proteinExistence type="predicted"/>
<evidence type="ECO:0000256" key="1">
    <source>
        <dbReference type="ARBA" id="ARBA00004651"/>
    </source>
</evidence>
<evidence type="ECO:0000256" key="3">
    <source>
        <dbReference type="ARBA" id="ARBA00022475"/>
    </source>
</evidence>
<sequence>MGITNRNPWFAIIAIALGAFSISLTEFLPVGLLFEISRSFDVSEGTAGITVTSTSILAAIAGPIATITIGRLDRRIVFLGLSLLLILSGVLSMITTHFFMLVIARIILGISVGGFWAVSLPAQAKLVPQEKVAKAISIVLGGFGIGTVLSVPLASFIAAHFDLRIAFTIGCILGIAVFIIQLILLPRIPMEQGVLGKDYLKLLKMKEVRAVFVIAILFVGGQFAAYTYITPFFQQVTGMGPNLLSAILLVYGIVSFISNFAAGFIAGRSIKGLIVLTVVLTLLPLLGISLFGHNVVISIIAFIIWAIAWGMAPLGLQLLVLSKARNAVEAITPVYVGIYQLAVSLGALIGGLAVDMTNVTGAMWLGAFSFASLLILLTVTWRVNSRNLVSQAE</sequence>
<comment type="subcellular location">
    <subcellularLocation>
        <location evidence="1">Cell membrane</location>
        <topology evidence="1">Multi-pass membrane protein</topology>
    </subcellularLocation>
</comment>
<feature type="transmembrane region" description="Helical" evidence="7">
    <location>
        <begin position="76"/>
        <end position="94"/>
    </location>
</feature>
<dbReference type="PANTHER" id="PTHR43124">
    <property type="entry name" value="PURINE EFFLUX PUMP PBUE"/>
    <property type="match status" value="1"/>
</dbReference>
<dbReference type="GO" id="GO:0005886">
    <property type="term" value="C:plasma membrane"/>
    <property type="evidence" value="ECO:0007669"/>
    <property type="project" value="UniProtKB-SubCell"/>
</dbReference>
<gene>
    <name evidence="9" type="ORF">GQF01_14305</name>
</gene>
<feature type="transmembrane region" description="Helical" evidence="7">
    <location>
        <begin position="208"/>
        <end position="229"/>
    </location>
</feature>
<dbReference type="RefSeq" id="WP_161407505.1">
    <property type="nucleotide sequence ID" value="NZ_WTUZ01000017.1"/>
</dbReference>
<feature type="domain" description="Major facilitator superfamily (MFS) profile" evidence="8">
    <location>
        <begin position="11"/>
        <end position="384"/>
    </location>
</feature>
<dbReference type="InterPro" id="IPR036259">
    <property type="entry name" value="MFS_trans_sf"/>
</dbReference>
<dbReference type="InterPro" id="IPR011701">
    <property type="entry name" value="MFS"/>
</dbReference>
<dbReference type="InterPro" id="IPR050189">
    <property type="entry name" value="MFS_Efflux_Transporters"/>
</dbReference>
<dbReference type="AlphaFoldDB" id="A0A6L8UZC1"/>
<feature type="transmembrane region" description="Helical" evidence="7">
    <location>
        <begin position="333"/>
        <end position="354"/>
    </location>
</feature>
<keyword evidence="6 7" id="KW-0472">Membrane</keyword>
<name>A0A6L8UZC1_9BACL</name>
<feature type="transmembrane region" description="Helical" evidence="7">
    <location>
        <begin position="244"/>
        <end position="266"/>
    </location>
</feature>
<feature type="transmembrane region" description="Helical" evidence="7">
    <location>
        <begin position="46"/>
        <end position="69"/>
    </location>
</feature>
<keyword evidence="3" id="KW-1003">Cell membrane</keyword>
<evidence type="ECO:0000256" key="2">
    <source>
        <dbReference type="ARBA" id="ARBA00022448"/>
    </source>
</evidence>
<organism evidence="9 10">
    <name type="scientific">Paenibacillus silvestris</name>
    <dbReference type="NCBI Taxonomy" id="2606219"/>
    <lineage>
        <taxon>Bacteria</taxon>
        <taxon>Bacillati</taxon>
        <taxon>Bacillota</taxon>
        <taxon>Bacilli</taxon>
        <taxon>Bacillales</taxon>
        <taxon>Paenibacillaceae</taxon>
        <taxon>Paenibacillus</taxon>
    </lineage>
</organism>
<feature type="transmembrane region" description="Helical" evidence="7">
    <location>
        <begin position="9"/>
        <end position="34"/>
    </location>
</feature>
<protein>
    <submittedName>
        <fullName evidence="9">MFS transporter</fullName>
    </submittedName>
</protein>
<feature type="transmembrane region" description="Helical" evidence="7">
    <location>
        <begin position="165"/>
        <end position="188"/>
    </location>
</feature>
<keyword evidence="5 7" id="KW-1133">Transmembrane helix</keyword>
<comment type="caution">
    <text evidence="9">The sequence shown here is derived from an EMBL/GenBank/DDBJ whole genome shotgun (WGS) entry which is preliminary data.</text>
</comment>
<keyword evidence="10" id="KW-1185">Reference proteome</keyword>